<dbReference type="SUPFAM" id="SSF54427">
    <property type="entry name" value="NTF2-like"/>
    <property type="match status" value="1"/>
</dbReference>
<name>A0A2W1JIJ6_9CYAN</name>
<dbReference type="Gene3D" id="3.10.450.50">
    <property type="match status" value="1"/>
</dbReference>
<evidence type="ECO:0000313" key="2">
    <source>
        <dbReference type="EMBL" id="PZD73310.1"/>
    </source>
</evidence>
<dbReference type="InterPro" id="IPR037401">
    <property type="entry name" value="SnoaL-like"/>
</dbReference>
<feature type="domain" description="SnoaL-like" evidence="1">
    <location>
        <begin position="74"/>
        <end position="185"/>
    </location>
</feature>
<accession>A0A2W1JIJ6</accession>
<dbReference type="InterPro" id="IPR032710">
    <property type="entry name" value="NTF2-like_dom_sf"/>
</dbReference>
<dbReference type="Pfam" id="PF13474">
    <property type="entry name" value="SnoaL_3"/>
    <property type="match status" value="1"/>
</dbReference>
<organism evidence="2 3">
    <name type="scientific">Acaryochloris thomasi RCC1774</name>
    <dbReference type="NCBI Taxonomy" id="1764569"/>
    <lineage>
        <taxon>Bacteria</taxon>
        <taxon>Bacillati</taxon>
        <taxon>Cyanobacteriota</taxon>
        <taxon>Cyanophyceae</taxon>
        <taxon>Acaryochloridales</taxon>
        <taxon>Acaryochloridaceae</taxon>
        <taxon>Acaryochloris</taxon>
        <taxon>Acaryochloris thomasi</taxon>
    </lineage>
</organism>
<protein>
    <recommendedName>
        <fullName evidence="1">SnoaL-like domain-containing protein</fullName>
    </recommendedName>
</protein>
<sequence length="196" mass="21637">MMKLNHLFATALATTGMMSVVVSISPKALSQNVIAETVSKSQSALDVMTGDSDEGTFTNLINAYAVAWSSEDGTLDVDAVRVLYAEDPDLVFYDAILPERFVGFEDMRQSGEELFANLKMMKLTPTGDLDIRRYGDDLAWTTTVMNLDAQTNDGKKIAFPMRQTAIWQRRGSSWTMIHEHVSAPIGTGTSNSENRE</sequence>
<dbReference type="Proteomes" id="UP000248857">
    <property type="component" value="Unassembled WGS sequence"/>
</dbReference>
<reference evidence="2 3" key="1">
    <citation type="journal article" date="2018" name="Sci. Rep.">
        <title>A novel species of the marine cyanobacterium Acaryochloris with a unique pigment content and lifestyle.</title>
        <authorList>
            <person name="Partensky F."/>
            <person name="Six C."/>
            <person name="Ratin M."/>
            <person name="Garczarek L."/>
            <person name="Vaulot D."/>
            <person name="Probert I."/>
            <person name="Calteau A."/>
            <person name="Gourvil P."/>
            <person name="Marie D."/>
            <person name="Grebert T."/>
            <person name="Bouchier C."/>
            <person name="Le Panse S."/>
            <person name="Gachenot M."/>
            <person name="Rodriguez F."/>
            <person name="Garrido J.L."/>
        </authorList>
    </citation>
    <scope>NUCLEOTIDE SEQUENCE [LARGE SCALE GENOMIC DNA]</scope>
    <source>
        <strain evidence="2 3">RCC1774</strain>
    </source>
</reference>
<proteinExistence type="predicted"/>
<comment type="caution">
    <text evidence="2">The sequence shown here is derived from an EMBL/GenBank/DDBJ whole genome shotgun (WGS) entry which is preliminary data.</text>
</comment>
<gene>
    <name evidence="2" type="ORF">C1752_02366</name>
</gene>
<keyword evidence="3" id="KW-1185">Reference proteome</keyword>
<dbReference type="EMBL" id="PQWO01000006">
    <property type="protein sequence ID" value="PZD73310.1"/>
    <property type="molecule type" value="Genomic_DNA"/>
</dbReference>
<dbReference type="AlphaFoldDB" id="A0A2W1JIJ6"/>
<evidence type="ECO:0000259" key="1">
    <source>
        <dbReference type="Pfam" id="PF13474"/>
    </source>
</evidence>
<evidence type="ECO:0000313" key="3">
    <source>
        <dbReference type="Proteomes" id="UP000248857"/>
    </source>
</evidence>